<keyword evidence="10" id="KW-1185">Reference proteome</keyword>
<dbReference type="PROSITE" id="PS50893">
    <property type="entry name" value="ABC_TRANSPORTER_2"/>
    <property type="match status" value="1"/>
</dbReference>
<keyword evidence="4" id="KW-1003">Cell membrane</keyword>
<dbReference type="SMART" id="SM00382">
    <property type="entry name" value="AAA"/>
    <property type="match status" value="1"/>
</dbReference>
<dbReference type="OrthoDB" id="9782308at2"/>
<keyword evidence="7" id="KW-0472">Membrane</keyword>
<sequence>MSDTLLSVEDLWVRFPTRTGTVDAVRGISFSVGRERVGIVGESGSGKSMTGRSILRLIRAPGQMEAKSITFNGDNLLEYSERQMRKIRGHQISMVMQDPKFSLNPVHSVGKQICEALRLHTKVSRKQARQGALEMLEAVQIRNPERVFRSYPHELSGGMGQRVMIAMMLITDPQLLIADEPTSALDVTVQMKVLAIMDKLVQERGMGLIFISHDLNLVSSFCDRIIIMYAGRIVETCRASELHKATHPYTRGLLNALPRIEEPKGRLEALQRQDSWKQEASVDARV</sequence>
<dbReference type="Pfam" id="PF08352">
    <property type="entry name" value="oligo_HPY"/>
    <property type="match status" value="1"/>
</dbReference>
<dbReference type="GO" id="GO:0005886">
    <property type="term" value="C:plasma membrane"/>
    <property type="evidence" value="ECO:0007669"/>
    <property type="project" value="UniProtKB-SubCell"/>
</dbReference>
<comment type="subcellular location">
    <subcellularLocation>
        <location evidence="1">Cell inner membrane</location>
        <topology evidence="1">Peripheral membrane protein</topology>
    </subcellularLocation>
</comment>
<keyword evidence="3" id="KW-0813">Transport</keyword>
<dbReference type="GO" id="GO:0005524">
    <property type="term" value="F:ATP binding"/>
    <property type="evidence" value="ECO:0007669"/>
    <property type="project" value="UniProtKB-KW"/>
</dbReference>
<dbReference type="InterPro" id="IPR027417">
    <property type="entry name" value="P-loop_NTPase"/>
</dbReference>
<name>A0A165XS18_9HYPH</name>
<dbReference type="CDD" id="cd03257">
    <property type="entry name" value="ABC_NikE_OppD_transporters"/>
    <property type="match status" value="1"/>
</dbReference>
<reference evidence="9 10" key="1">
    <citation type="journal article" date="2016" name="Front. Microbiol.">
        <title>Comparative Genomic Analysis Reveals a Diverse Repertoire of Genes Involved in Prokaryote-Eukaryote Interactions within the Pseudovibrio Genus.</title>
        <authorList>
            <person name="Romano S."/>
            <person name="Fernandez-Guerra A."/>
            <person name="Reen F.J."/>
            <person name="Glockner F.O."/>
            <person name="Crowley S.P."/>
            <person name="O'Sullivan O."/>
            <person name="Cotter P.D."/>
            <person name="Adams C."/>
            <person name="Dobson A.D."/>
            <person name="O'Gara F."/>
        </authorList>
    </citation>
    <scope>NUCLEOTIDE SEQUENCE [LARGE SCALE GENOMIC DNA]</scope>
    <source>
        <strain evidence="9 10">Ad2</strain>
    </source>
</reference>
<protein>
    <submittedName>
        <fullName evidence="9">Oligopeptide transport ATP-binding protein OppD</fullName>
    </submittedName>
</protein>
<comment type="similarity">
    <text evidence="2">Belongs to the ABC transporter superfamily.</text>
</comment>
<proteinExistence type="inferred from homology"/>
<evidence type="ECO:0000256" key="1">
    <source>
        <dbReference type="ARBA" id="ARBA00004417"/>
    </source>
</evidence>
<dbReference type="Pfam" id="PF00005">
    <property type="entry name" value="ABC_tran"/>
    <property type="match status" value="1"/>
</dbReference>
<evidence type="ECO:0000256" key="4">
    <source>
        <dbReference type="ARBA" id="ARBA00022475"/>
    </source>
</evidence>
<dbReference type="STRING" id="989403.SAMN05421798_106263"/>
<dbReference type="GO" id="GO:0016887">
    <property type="term" value="F:ATP hydrolysis activity"/>
    <property type="evidence" value="ECO:0007669"/>
    <property type="project" value="InterPro"/>
</dbReference>
<organism evidence="9 10">
    <name type="scientific">Pseudovibrio axinellae</name>
    <dbReference type="NCBI Taxonomy" id="989403"/>
    <lineage>
        <taxon>Bacteria</taxon>
        <taxon>Pseudomonadati</taxon>
        <taxon>Pseudomonadota</taxon>
        <taxon>Alphaproteobacteria</taxon>
        <taxon>Hyphomicrobiales</taxon>
        <taxon>Stappiaceae</taxon>
        <taxon>Pseudovibrio</taxon>
    </lineage>
</organism>
<dbReference type="PANTHER" id="PTHR43297">
    <property type="entry name" value="OLIGOPEPTIDE TRANSPORT ATP-BINDING PROTEIN APPD"/>
    <property type="match status" value="1"/>
</dbReference>
<evidence type="ECO:0000256" key="6">
    <source>
        <dbReference type="ARBA" id="ARBA00022840"/>
    </source>
</evidence>
<keyword evidence="5" id="KW-0547">Nucleotide-binding</keyword>
<evidence type="ECO:0000313" key="10">
    <source>
        <dbReference type="Proteomes" id="UP000076577"/>
    </source>
</evidence>
<dbReference type="Gene3D" id="3.40.50.300">
    <property type="entry name" value="P-loop containing nucleotide triphosphate hydrolases"/>
    <property type="match status" value="1"/>
</dbReference>
<evidence type="ECO:0000256" key="3">
    <source>
        <dbReference type="ARBA" id="ARBA00022448"/>
    </source>
</evidence>
<keyword evidence="6 9" id="KW-0067">ATP-binding</keyword>
<dbReference type="InterPro" id="IPR050388">
    <property type="entry name" value="ABC_Ni/Peptide_Import"/>
</dbReference>
<dbReference type="EMBL" id="LMCB01000024">
    <property type="protein sequence ID" value="KZL17984.1"/>
    <property type="molecule type" value="Genomic_DNA"/>
</dbReference>
<dbReference type="GO" id="GO:0055085">
    <property type="term" value="P:transmembrane transport"/>
    <property type="evidence" value="ECO:0007669"/>
    <property type="project" value="UniProtKB-ARBA"/>
</dbReference>
<dbReference type="InterPro" id="IPR003593">
    <property type="entry name" value="AAA+_ATPase"/>
</dbReference>
<evidence type="ECO:0000256" key="7">
    <source>
        <dbReference type="ARBA" id="ARBA00023136"/>
    </source>
</evidence>
<accession>A0A165XS18</accession>
<evidence type="ECO:0000259" key="8">
    <source>
        <dbReference type="PROSITE" id="PS50893"/>
    </source>
</evidence>
<dbReference type="SUPFAM" id="SSF52540">
    <property type="entry name" value="P-loop containing nucleoside triphosphate hydrolases"/>
    <property type="match status" value="1"/>
</dbReference>
<dbReference type="InterPro" id="IPR003439">
    <property type="entry name" value="ABC_transporter-like_ATP-bd"/>
</dbReference>
<dbReference type="PANTHER" id="PTHR43297:SF2">
    <property type="entry name" value="DIPEPTIDE TRANSPORT ATP-BINDING PROTEIN DPPD"/>
    <property type="match status" value="1"/>
</dbReference>
<dbReference type="GO" id="GO:0015833">
    <property type="term" value="P:peptide transport"/>
    <property type="evidence" value="ECO:0007669"/>
    <property type="project" value="InterPro"/>
</dbReference>
<evidence type="ECO:0000313" key="9">
    <source>
        <dbReference type="EMBL" id="KZL17984.1"/>
    </source>
</evidence>
<dbReference type="FunFam" id="3.40.50.300:FF:000016">
    <property type="entry name" value="Oligopeptide ABC transporter ATP-binding component"/>
    <property type="match status" value="1"/>
</dbReference>
<evidence type="ECO:0000256" key="5">
    <source>
        <dbReference type="ARBA" id="ARBA00022741"/>
    </source>
</evidence>
<dbReference type="RefSeq" id="WP_068006725.1">
    <property type="nucleotide sequence ID" value="NZ_FOFM01000006.1"/>
</dbReference>
<dbReference type="AlphaFoldDB" id="A0A165XS18"/>
<feature type="domain" description="ABC transporter" evidence="8">
    <location>
        <begin position="6"/>
        <end position="255"/>
    </location>
</feature>
<dbReference type="InterPro" id="IPR013563">
    <property type="entry name" value="Oligopep_ABC_C"/>
</dbReference>
<dbReference type="PATRIC" id="fig|989403.3.peg.2913"/>
<comment type="caution">
    <text evidence="9">The sequence shown here is derived from an EMBL/GenBank/DDBJ whole genome shotgun (WGS) entry which is preliminary data.</text>
</comment>
<dbReference type="Proteomes" id="UP000076577">
    <property type="component" value="Unassembled WGS sequence"/>
</dbReference>
<gene>
    <name evidence="9" type="primary">oppD_2</name>
    <name evidence="9" type="ORF">PsAD2_02717</name>
</gene>
<evidence type="ECO:0000256" key="2">
    <source>
        <dbReference type="ARBA" id="ARBA00005417"/>
    </source>
</evidence>